<gene>
    <name evidence="2" type="ORF">PHLCEN_2v5595</name>
</gene>
<dbReference type="STRING" id="98765.A0A2R6P227"/>
<dbReference type="AlphaFoldDB" id="A0A2R6P227"/>
<keyword evidence="1" id="KW-0812">Transmembrane</keyword>
<keyword evidence="3" id="KW-1185">Reference proteome</keyword>
<evidence type="ECO:0000313" key="2">
    <source>
        <dbReference type="EMBL" id="PSR83886.1"/>
    </source>
</evidence>
<dbReference type="Proteomes" id="UP000186601">
    <property type="component" value="Unassembled WGS sequence"/>
</dbReference>
<evidence type="ECO:0000256" key="1">
    <source>
        <dbReference type="SAM" id="Phobius"/>
    </source>
</evidence>
<protein>
    <submittedName>
        <fullName evidence="2">Uncharacterized protein</fullName>
    </submittedName>
</protein>
<name>A0A2R6P227_9APHY</name>
<keyword evidence="1" id="KW-1133">Transmembrane helix</keyword>
<feature type="transmembrane region" description="Helical" evidence="1">
    <location>
        <begin position="51"/>
        <end position="73"/>
    </location>
</feature>
<organism evidence="2 3">
    <name type="scientific">Hermanssonia centrifuga</name>
    <dbReference type="NCBI Taxonomy" id="98765"/>
    <lineage>
        <taxon>Eukaryota</taxon>
        <taxon>Fungi</taxon>
        <taxon>Dikarya</taxon>
        <taxon>Basidiomycota</taxon>
        <taxon>Agaricomycotina</taxon>
        <taxon>Agaricomycetes</taxon>
        <taxon>Polyporales</taxon>
        <taxon>Meruliaceae</taxon>
        <taxon>Hermanssonia</taxon>
    </lineage>
</organism>
<feature type="transmembrane region" description="Helical" evidence="1">
    <location>
        <begin position="93"/>
        <end position="116"/>
    </location>
</feature>
<proteinExistence type="predicted"/>
<keyword evidence="1" id="KW-0472">Membrane</keyword>
<dbReference type="EMBL" id="MLYV02000550">
    <property type="protein sequence ID" value="PSR83886.1"/>
    <property type="molecule type" value="Genomic_DNA"/>
</dbReference>
<accession>A0A2R6P227</accession>
<evidence type="ECO:0000313" key="3">
    <source>
        <dbReference type="Proteomes" id="UP000186601"/>
    </source>
</evidence>
<feature type="transmembrane region" description="Helical" evidence="1">
    <location>
        <begin position="20"/>
        <end position="39"/>
    </location>
</feature>
<comment type="caution">
    <text evidence="2">The sequence shown here is derived from an EMBL/GenBank/DDBJ whole genome shotgun (WGS) entry which is preliminary data.</text>
</comment>
<dbReference type="OrthoDB" id="3230658at2759"/>
<sequence length="199" mass="21776">MEISLWERQYFESQCSSEVTLISSVFVISSATNSLLMFFRVRAVFSHSTPTVIAFGLLWAATLGGSLTVPIAFHSGPFDIAVATDGCFGTVFPAYVFSAYLISAVYDALLFLAVTYRLLFYHLYRDGQTSRLKSFFSGEGLGHVSKVLLQTGQSYYLKQDEPGGGSRYAIDGSKVDFGAIEASSHALDLKPQSSDIYHA</sequence>
<reference evidence="2 3" key="1">
    <citation type="submission" date="2018-02" db="EMBL/GenBank/DDBJ databases">
        <title>Genome sequence of the basidiomycete white-rot fungus Phlebia centrifuga.</title>
        <authorList>
            <person name="Granchi Z."/>
            <person name="Peng M."/>
            <person name="de Vries R.P."/>
            <person name="Hilden K."/>
            <person name="Makela M.R."/>
            <person name="Grigoriev I."/>
            <person name="Riley R."/>
        </authorList>
    </citation>
    <scope>NUCLEOTIDE SEQUENCE [LARGE SCALE GENOMIC DNA]</scope>
    <source>
        <strain evidence="2 3">FBCC195</strain>
    </source>
</reference>